<dbReference type="EMBL" id="CAJPVJ010012453">
    <property type="protein sequence ID" value="CAG2174330.1"/>
    <property type="molecule type" value="Genomic_DNA"/>
</dbReference>
<evidence type="ECO:0000256" key="3">
    <source>
        <dbReference type="SAM" id="MobiDB-lite"/>
    </source>
</evidence>
<proteinExistence type="predicted"/>
<dbReference type="InterPro" id="IPR000156">
    <property type="entry name" value="Ran_bind_dom"/>
</dbReference>
<dbReference type="CDD" id="cd13180">
    <property type="entry name" value="RanBD_RanBP3"/>
    <property type="match status" value="1"/>
</dbReference>
<dbReference type="GO" id="GO:0005634">
    <property type="term" value="C:nucleus"/>
    <property type="evidence" value="ECO:0007669"/>
    <property type="project" value="UniProtKB-SubCell"/>
</dbReference>
<protein>
    <recommendedName>
        <fullName evidence="4">RanBD1 domain-containing protein</fullName>
    </recommendedName>
</protein>
<evidence type="ECO:0000313" key="5">
    <source>
        <dbReference type="EMBL" id="CAD7657144.1"/>
    </source>
</evidence>
<dbReference type="Proteomes" id="UP000728032">
    <property type="component" value="Unassembled WGS sequence"/>
</dbReference>
<dbReference type="Gene3D" id="2.30.29.30">
    <property type="entry name" value="Pleckstrin-homology domain (PH domain)/Phosphotyrosine-binding domain (PTB)"/>
    <property type="match status" value="1"/>
</dbReference>
<name>A0A7R9MBH7_9ACAR</name>
<feature type="compositionally biased region" description="Basic and acidic residues" evidence="3">
    <location>
        <begin position="217"/>
        <end position="227"/>
    </location>
</feature>
<evidence type="ECO:0000313" key="6">
    <source>
        <dbReference type="Proteomes" id="UP000728032"/>
    </source>
</evidence>
<feature type="region of interest" description="Disordered" evidence="3">
    <location>
        <begin position="363"/>
        <end position="421"/>
    </location>
</feature>
<feature type="domain" description="RanBD1" evidence="4">
    <location>
        <begin position="226"/>
        <end position="349"/>
    </location>
</feature>
<dbReference type="SUPFAM" id="SSF50729">
    <property type="entry name" value="PH domain-like"/>
    <property type="match status" value="1"/>
</dbReference>
<dbReference type="AlphaFoldDB" id="A0A7R9MBH7"/>
<feature type="compositionally biased region" description="Low complexity" evidence="3">
    <location>
        <begin position="186"/>
        <end position="200"/>
    </location>
</feature>
<dbReference type="InterPro" id="IPR011993">
    <property type="entry name" value="PH-like_dom_sf"/>
</dbReference>
<reference evidence="5" key="1">
    <citation type="submission" date="2020-11" db="EMBL/GenBank/DDBJ databases">
        <authorList>
            <person name="Tran Van P."/>
        </authorList>
    </citation>
    <scope>NUCLEOTIDE SEQUENCE</scope>
</reference>
<dbReference type="InterPro" id="IPR045255">
    <property type="entry name" value="RanBP1-like"/>
</dbReference>
<evidence type="ECO:0000259" key="4">
    <source>
        <dbReference type="SMART" id="SM00160"/>
    </source>
</evidence>
<feature type="region of interest" description="Disordered" evidence="3">
    <location>
        <begin position="63"/>
        <end position="98"/>
    </location>
</feature>
<feature type="region of interest" description="Disordered" evidence="3">
    <location>
        <begin position="170"/>
        <end position="227"/>
    </location>
</feature>
<dbReference type="GO" id="GO:0006611">
    <property type="term" value="P:protein export from nucleus"/>
    <property type="evidence" value="ECO:0007669"/>
    <property type="project" value="TreeGrafter"/>
</dbReference>
<dbReference type="PANTHER" id="PTHR23138:SF142">
    <property type="entry name" value="RAN-BINDING PROTEIN 3B-RELATED"/>
    <property type="match status" value="1"/>
</dbReference>
<accession>A0A7R9MBH7</accession>
<evidence type="ECO:0000256" key="1">
    <source>
        <dbReference type="ARBA" id="ARBA00004123"/>
    </source>
</evidence>
<keyword evidence="6" id="KW-1185">Reference proteome</keyword>
<sequence>PIIDSQNAPKETKKFAFVSLSREDIPRPATTLLPADSIIRCGADTTSPFNGEEAPHTSLSTITTTGGNANAVNTNTGSATTANPLVTSSSSSEAAASGGVSFTAAMAPGGSVSTGAGSSVDSCDDSNSQSAFVFGQNLAERAVFVQNSAQKHGADPRDETTGAVKRVKTAADGVAAPGDDLNGDVDGATGAASTSSATDGVLDLSSSGGAGSSEPSESDRNSAENKRKYEVKVITGEEGLGQALIAPADEQHVLSMHCRLYAWETDTWRERGRGCLRLNDVIKDEKLCSRIVMRTSGALRVILNAHLVSGMRFDMSNEQCLRFTNVDGIYLIKGAPKDIDQLNSAVDYRLREILKRCAKSEADYPSGAVGAGDDDDDQHRDKHRRLGGDSPSSLSPPPSKGSPPVGGLESTQPMVDDSNDS</sequence>
<keyword evidence="2" id="KW-0539">Nucleus</keyword>
<organism evidence="5">
    <name type="scientific">Oppiella nova</name>
    <dbReference type="NCBI Taxonomy" id="334625"/>
    <lineage>
        <taxon>Eukaryota</taxon>
        <taxon>Metazoa</taxon>
        <taxon>Ecdysozoa</taxon>
        <taxon>Arthropoda</taxon>
        <taxon>Chelicerata</taxon>
        <taxon>Arachnida</taxon>
        <taxon>Acari</taxon>
        <taxon>Acariformes</taxon>
        <taxon>Sarcoptiformes</taxon>
        <taxon>Oribatida</taxon>
        <taxon>Brachypylina</taxon>
        <taxon>Oppioidea</taxon>
        <taxon>Oppiidae</taxon>
        <taxon>Oppiella</taxon>
    </lineage>
</organism>
<feature type="compositionally biased region" description="Low complexity" evidence="3">
    <location>
        <begin position="63"/>
        <end position="97"/>
    </location>
</feature>
<dbReference type="SMART" id="SM00160">
    <property type="entry name" value="RanBD"/>
    <property type="match status" value="1"/>
</dbReference>
<dbReference type="OrthoDB" id="10250354at2759"/>
<evidence type="ECO:0000256" key="2">
    <source>
        <dbReference type="ARBA" id="ARBA00023242"/>
    </source>
</evidence>
<comment type="subcellular location">
    <subcellularLocation>
        <location evidence="1">Nucleus</location>
    </subcellularLocation>
</comment>
<dbReference type="EMBL" id="OC927278">
    <property type="protein sequence ID" value="CAD7657144.1"/>
    <property type="molecule type" value="Genomic_DNA"/>
</dbReference>
<feature type="non-terminal residue" evidence="5">
    <location>
        <position position="1"/>
    </location>
</feature>
<dbReference type="Pfam" id="PF00638">
    <property type="entry name" value="Ran_BP1"/>
    <property type="match status" value="1"/>
</dbReference>
<dbReference type="PANTHER" id="PTHR23138">
    <property type="entry name" value="RAN BINDING PROTEIN"/>
    <property type="match status" value="1"/>
</dbReference>
<gene>
    <name evidence="5" type="ORF">ONB1V03_LOCUS13776</name>
</gene>